<gene>
    <name evidence="1" type="ORF">AMJ39_03160</name>
</gene>
<sequence>MKEIRSPPHKLTIKGPSWRTGYAEVVDGLEDIRLARPIFADEQVPLCVEGEVKLLKIPEVPRKE</sequence>
<evidence type="ECO:0000313" key="1">
    <source>
        <dbReference type="EMBL" id="KPJ53800.1"/>
    </source>
</evidence>
<proteinExistence type="predicted"/>
<evidence type="ECO:0000313" key="2">
    <source>
        <dbReference type="Proteomes" id="UP000052008"/>
    </source>
</evidence>
<protein>
    <submittedName>
        <fullName evidence="1">Uncharacterized protein</fullName>
    </submittedName>
</protein>
<organism evidence="1 2">
    <name type="scientific">candidate division TA06 bacterium DG_24</name>
    <dbReference type="NCBI Taxonomy" id="1703770"/>
    <lineage>
        <taxon>Bacteria</taxon>
        <taxon>Bacteria division TA06</taxon>
    </lineage>
</organism>
<accession>A0A0S7WUH0</accession>
<dbReference type="EMBL" id="LIZS01000012">
    <property type="protein sequence ID" value="KPJ53800.1"/>
    <property type="molecule type" value="Genomic_DNA"/>
</dbReference>
<dbReference type="STRING" id="1703770.AMJ39_03160"/>
<comment type="caution">
    <text evidence="1">The sequence shown here is derived from an EMBL/GenBank/DDBJ whole genome shotgun (WGS) entry which is preliminary data.</text>
</comment>
<name>A0A0S7WUH0_UNCT6</name>
<dbReference type="AlphaFoldDB" id="A0A0S7WUH0"/>
<reference evidence="1 2" key="1">
    <citation type="journal article" date="2015" name="Microbiome">
        <title>Genomic resolution of linkages in carbon, nitrogen, and sulfur cycling among widespread estuary sediment bacteria.</title>
        <authorList>
            <person name="Baker B.J."/>
            <person name="Lazar C.S."/>
            <person name="Teske A.P."/>
            <person name="Dick G.J."/>
        </authorList>
    </citation>
    <scope>NUCLEOTIDE SEQUENCE [LARGE SCALE GENOMIC DNA]</scope>
    <source>
        <strain evidence="1">DG_24</strain>
    </source>
</reference>
<dbReference type="Proteomes" id="UP000052008">
    <property type="component" value="Unassembled WGS sequence"/>
</dbReference>